<gene>
    <name evidence="3" type="ORF">RN606_14320</name>
    <name evidence="4" type="ORF">RN607_14375</name>
</gene>
<dbReference type="Pfam" id="PF14311">
    <property type="entry name" value="DUF4379"/>
    <property type="match status" value="1"/>
</dbReference>
<evidence type="ECO:0000313" key="4">
    <source>
        <dbReference type="EMBL" id="WNM27366.1"/>
    </source>
</evidence>
<evidence type="ECO:0000259" key="2">
    <source>
        <dbReference type="Pfam" id="PF14311"/>
    </source>
</evidence>
<sequence length="99" mass="10664">MGIFTRPSLATRWPDLAKEFDLERNAPLTADDVSARSMKRVWWTSPTCGHSWQDSPRGRTGQTPRDCQVCGGGGSGFVPREPGAEASLNPGLRGGPIVP</sequence>
<dbReference type="KEGG" id="dcp:RN607_14375"/>
<proteinExistence type="predicted"/>
<feature type="region of interest" description="Disordered" evidence="1">
    <location>
        <begin position="72"/>
        <end position="99"/>
    </location>
</feature>
<dbReference type="InterPro" id="IPR025487">
    <property type="entry name" value="DUF4379"/>
</dbReference>
<accession>A0AA96F744</accession>
<evidence type="ECO:0000256" key="1">
    <source>
        <dbReference type="SAM" id="MobiDB-lite"/>
    </source>
</evidence>
<dbReference type="Proteomes" id="UP001303408">
    <property type="component" value="Chromosome"/>
</dbReference>
<evidence type="ECO:0000313" key="3">
    <source>
        <dbReference type="EMBL" id="WNM24514.1"/>
    </source>
</evidence>
<accession>A0AA96FAV9</accession>
<name>A0AA96F744_9MICO</name>
<organism evidence="3 5">
    <name type="scientific">Demequina capsici</name>
    <dbReference type="NCBI Taxonomy" id="3075620"/>
    <lineage>
        <taxon>Bacteria</taxon>
        <taxon>Bacillati</taxon>
        <taxon>Actinomycetota</taxon>
        <taxon>Actinomycetes</taxon>
        <taxon>Micrococcales</taxon>
        <taxon>Demequinaceae</taxon>
        <taxon>Demequina</taxon>
    </lineage>
</organism>
<evidence type="ECO:0000313" key="5">
    <source>
        <dbReference type="Proteomes" id="UP001304125"/>
    </source>
</evidence>
<dbReference type="RefSeq" id="WP_313498367.1">
    <property type="nucleotide sequence ID" value="NZ_CP134879.1"/>
</dbReference>
<feature type="domain" description="Treble clef zinc finger" evidence="2">
    <location>
        <begin position="16"/>
        <end position="72"/>
    </location>
</feature>
<dbReference type="Proteomes" id="UP001304125">
    <property type="component" value="Chromosome"/>
</dbReference>
<dbReference type="EMBL" id="CP134880">
    <property type="protein sequence ID" value="WNM27366.1"/>
    <property type="molecule type" value="Genomic_DNA"/>
</dbReference>
<dbReference type="EMBL" id="CP134879">
    <property type="protein sequence ID" value="WNM24514.1"/>
    <property type="molecule type" value="Genomic_DNA"/>
</dbReference>
<keyword evidence="5" id="KW-1185">Reference proteome</keyword>
<protein>
    <submittedName>
        <fullName evidence="3">Zinc-ribbon domain-containing protein</fullName>
    </submittedName>
</protein>
<reference evidence="3 5" key="1">
    <citation type="submission" date="2023-09" db="EMBL/GenBank/DDBJ databases">
        <title>Demequina sp. a novel bacteria isolated from Capsicum annuum.</title>
        <authorList>
            <person name="Humaira Z."/>
            <person name="Lee J."/>
            <person name="Cho D."/>
        </authorList>
    </citation>
    <scope>NUCLEOTIDE SEQUENCE [LARGE SCALE GENOMIC DNA]</scope>
    <source>
        <strain evidence="3 5">OYTSA14</strain>
        <strain evidence="4">PMTSA13</strain>
    </source>
</reference>
<dbReference type="AlphaFoldDB" id="A0AA96F744"/>